<feature type="compositionally biased region" description="Polar residues" evidence="1">
    <location>
        <begin position="56"/>
        <end position="86"/>
    </location>
</feature>
<comment type="caution">
    <text evidence="2">The sequence shown here is derived from an EMBL/GenBank/DDBJ whole genome shotgun (WGS) entry which is preliminary data.</text>
</comment>
<gene>
    <name evidence="2" type="ORF">ColSpa_03202</name>
</gene>
<feature type="region of interest" description="Disordered" evidence="1">
    <location>
        <begin position="1"/>
        <end position="96"/>
    </location>
</feature>
<dbReference type="Proteomes" id="UP001055115">
    <property type="component" value="Unassembled WGS sequence"/>
</dbReference>
<name>A0AA37L747_9PEZI</name>
<organism evidence="2 3">
    <name type="scientific">Colletotrichum spaethianum</name>
    <dbReference type="NCBI Taxonomy" id="700344"/>
    <lineage>
        <taxon>Eukaryota</taxon>
        <taxon>Fungi</taxon>
        <taxon>Dikarya</taxon>
        <taxon>Ascomycota</taxon>
        <taxon>Pezizomycotina</taxon>
        <taxon>Sordariomycetes</taxon>
        <taxon>Hypocreomycetidae</taxon>
        <taxon>Glomerellales</taxon>
        <taxon>Glomerellaceae</taxon>
        <taxon>Colletotrichum</taxon>
        <taxon>Colletotrichum spaethianum species complex</taxon>
    </lineage>
</organism>
<proteinExistence type="predicted"/>
<dbReference type="RefSeq" id="XP_049125371.1">
    <property type="nucleotide sequence ID" value="XM_049269414.1"/>
</dbReference>
<feature type="compositionally biased region" description="Basic and acidic residues" evidence="1">
    <location>
        <begin position="18"/>
        <end position="31"/>
    </location>
</feature>
<dbReference type="EMBL" id="BQXU01000006">
    <property type="protein sequence ID" value="GKT43021.1"/>
    <property type="molecule type" value="Genomic_DNA"/>
</dbReference>
<dbReference type="AlphaFoldDB" id="A0AA37L747"/>
<evidence type="ECO:0000313" key="3">
    <source>
        <dbReference type="Proteomes" id="UP001055115"/>
    </source>
</evidence>
<reference evidence="2 3" key="1">
    <citation type="submission" date="2022-03" db="EMBL/GenBank/DDBJ databases">
        <title>Genome data of Colletotrichum spp.</title>
        <authorList>
            <person name="Utami Y.D."/>
            <person name="Hiruma K."/>
        </authorList>
    </citation>
    <scope>NUCLEOTIDE SEQUENCE [LARGE SCALE GENOMIC DNA]</scope>
    <source>
        <strain evidence="2 3">MAFF 239500</strain>
    </source>
</reference>
<evidence type="ECO:0000256" key="1">
    <source>
        <dbReference type="SAM" id="MobiDB-lite"/>
    </source>
</evidence>
<accession>A0AA37L747</accession>
<evidence type="ECO:0000313" key="2">
    <source>
        <dbReference type="EMBL" id="GKT43021.1"/>
    </source>
</evidence>
<dbReference type="GeneID" id="73324004"/>
<sequence length="96" mass="10839">MYLANGRGWKRKTTRTVESGKEGEHGNDSESKIVGANGKRGVKRRQDSRAAVMNRDSYSNGSSSDWEGQSSMATTQWIWTPQNTSEQRAHRQHRGE</sequence>
<keyword evidence="3" id="KW-1185">Reference proteome</keyword>
<protein>
    <submittedName>
        <fullName evidence="2">Uncharacterized protein</fullName>
    </submittedName>
</protein>